<gene>
    <name evidence="1" type="ORF">MRATA1EN22A_LOCUS9138</name>
</gene>
<evidence type="ECO:0000313" key="2">
    <source>
        <dbReference type="Proteomes" id="UP001162501"/>
    </source>
</evidence>
<organism evidence="1 2">
    <name type="scientific">Rangifer tarandus platyrhynchus</name>
    <name type="common">Svalbard reindeer</name>
    <dbReference type="NCBI Taxonomy" id="3082113"/>
    <lineage>
        <taxon>Eukaryota</taxon>
        <taxon>Metazoa</taxon>
        <taxon>Chordata</taxon>
        <taxon>Craniata</taxon>
        <taxon>Vertebrata</taxon>
        <taxon>Euteleostomi</taxon>
        <taxon>Mammalia</taxon>
        <taxon>Eutheria</taxon>
        <taxon>Laurasiatheria</taxon>
        <taxon>Artiodactyla</taxon>
        <taxon>Ruminantia</taxon>
        <taxon>Pecora</taxon>
        <taxon>Cervidae</taxon>
        <taxon>Odocoileinae</taxon>
        <taxon>Rangifer</taxon>
    </lineage>
</organism>
<evidence type="ECO:0000313" key="1">
    <source>
        <dbReference type="EMBL" id="CAM9904504.1"/>
    </source>
</evidence>
<dbReference type="Proteomes" id="UP001162501">
    <property type="component" value="Chromosome 2"/>
</dbReference>
<protein>
    <submittedName>
        <fullName evidence="1">Uncharacterized protein</fullName>
    </submittedName>
</protein>
<reference evidence="1" key="2">
    <citation type="submission" date="2025-03" db="EMBL/GenBank/DDBJ databases">
        <authorList>
            <consortium name="ELIXIR-Norway"/>
            <consortium name="Elixir Norway"/>
        </authorList>
    </citation>
    <scope>NUCLEOTIDE SEQUENCE</scope>
</reference>
<name>A0AC59YQG8_RANTA</name>
<reference evidence="1" key="1">
    <citation type="submission" date="2023-05" db="EMBL/GenBank/DDBJ databases">
        <authorList>
            <consortium name="ELIXIR-Norway"/>
        </authorList>
    </citation>
    <scope>NUCLEOTIDE SEQUENCE</scope>
</reference>
<accession>A0AC59YQG8</accession>
<sequence>MLPGSSGTTVKSSGAPSCPCRPFASLRALNPSSPSPPPARSALAGGFPPIFQRLRKAGSPRCQSFLPRTLCGAQAPSPTLPVPSPQSPGASSATPGRPPAAGPGRNSAGSLVTSPAPPPRRPSLGSHSPCRLPLCPDFSNCGVPGRARSLHPAEPAATPACAAAPPERKQKSPRRPESPGAGRLLLAPAPGPSRAALRSASQGAAPAQETLRTCPGSQDGGGEGSQR</sequence>
<proteinExistence type="predicted"/>
<dbReference type="EMBL" id="OX596086">
    <property type="protein sequence ID" value="CAM9904504.1"/>
    <property type="molecule type" value="Genomic_DNA"/>
</dbReference>